<keyword evidence="5 8" id="KW-0812">Transmembrane</keyword>
<evidence type="ECO:0000256" key="3">
    <source>
        <dbReference type="ARBA" id="ARBA00022448"/>
    </source>
</evidence>
<comment type="similarity">
    <text evidence="2">Belongs to the binding-protein-dependent transport system permease family. FecCD subfamily.</text>
</comment>
<feature type="transmembrane region" description="Helical" evidence="8">
    <location>
        <begin position="169"/>
        <end position="190"/>
    </location>
</feature>
<sequence>MRLEAAVKAGHPAGAFRRGAERHPMSRRRWILAISLSLLLLVSCLYGLVKGAVPIRLSDIWQAIASSEDTMARRIVWDLRIPRVIIGILVGMCLASAGALLQGVMRNPLADPGIIGVSSGAGLMATLILIVFPAYTLFLPIAAFLGAFVTAMAIYILAWNKGATPGRIILVGISINAVIGACMSALMLLYSDRVQAVLPWMSGGISGVSWDHVNMVAYYAVVALVLSLFGIKHVRILMLGDEMAKLLGHRVERSRLVLIVLSTLLSGIAVSVSGLIGFVGLVVPHMIRLLIGNDYRYLLPISAIGGGALVVLADTIARSWFDPIELPVGILLSFLGGPFFLLIIHKGGKEREKRAAYE</sequence>
<protein>
    <submittedName>
        <fullName evidence="9">Iron compound ABC transporter, permease protein</fullName>
    </submittedName>
</protein>
<organism evidence="9 11">
    <name type="scientific">Paenibacillus larvae subsp. larvae</name>
    <dbReference type="NCBI Taxonomy" id="147375"/>
    <lineage>
        <taxon>Bacteria</taxon>
        <taxon>Bacillati</taxon>
        <taxon>Bacillota</taxon>
        <taxon>Bacilli</taxon>
        <taxon>Bacillales</taxon>
        <taxon>Paenibacillaceae</taxon>
        <taxon>Paenibacillus</taxon>
    </lineage>
</organism>
<dbReference type="InterPro" id="IPR037294">
    <property type="entry name" value="ABC_BtuC-like"/>
</dbReference>
<feature type="transmembrane region" description="Helical" evidence="8">
    <location>
        <begin position="81"/>
        <end position="101"/>
    </location>
</feature>
<keyword evidence="4" id="KW-1003">Cell membrane</keyword>
<evidence type="ECO:0000256" key="7">
    <source>
        <dbReference type="ARBA" id="ARBA00023136"/>
    </source>
</evidence>
<dbReference type="Proteomes" id="UP000464330">
    <property type="component" value="Chromosome"/>
</dbReference>
<feature type="transmembrane region" description="Helical" evidence="8">
    <location>
        <begin position="30"/>
        <end position="49"/>
    </location>
</feature>
<dbReference type="SUPFAM" id="SSF81345">
    <property type="entry name" value="ABC transporter involved in vitamin B12 uptake, BtuC"/>
    <property type="match status" value="1"/>
</dbReference>
<feature type="transmembrane region" description="Helical" evidence="8">
    <location>
        <begin position="324"/>
        <end position="344"/>
    </location>
</feature>
<dbReference type="PANTHER" id="PTHR30472:SF68">
    <property type="entry name" value="FERRICHROME TRANSPORT SYSTEM PERMEASE PROTEIN FHUB"/>
    <property type="match status" value="1"/>
</dbReference>
<reference evidence="9 12" key="2">
    <citation type="journal article" date="2020" name="Int. J. Med. Microbiol.">
        <title>Discovery of Paenibacillus larvae ERIC V: Phenotypic and genomic comparison to genotypes ERIC I-IV reveal different inventories of virulence factors which correlate with epidemiological prevalences of American Foulbrood.</title>
        <authorList>
            <person name="Beims H."/>
            <person name="Bunk B."/>
            <person name="Erler S."/>
            <person name="Mohr K.I."/>
            <person name="Sproer C."/>
            <person name="Pradella S."/>
            <person name="Gunther G."/>
            <person name="Rohde M."/>
            <person name="von der Ohe W."/>
            <person name="Steinert M."/>
        </authorList>
    </citation>
    <scope>NUCLEOTIDE SEQUENCE</scope>
    <source>
        <strain evidence="9">Eric_III</strain>
        <strain evidence="10">Eric_V</strain>
    </source>
</reference>
<dbReference type="GO" id="GO:0005886">
    <property type="term" value="C:plasma membrane"/>
    <property type="evidence" value="ECO:0007669"/>
    <property type="project" value="UniProtKB-SubCell"/>
</dbReference>
<dbReference type="InterPro" id="IPR000522">
    <property type="entry name" value="ABC_transptr_permease_BtuC"/>
</dbReference>
<evidence type="ECO:0000256" key="2">
    <source>
        <dbReference type="ARBA" id="ARBA00007935"/>
    </source>
</evidence>
<dbReference type="GO" id="GO:0033214">
    <property type="term" value="P:siderophore-iron import into cell"/>
    <property type="evidence" value="ECO:0007669"/>
    <property type="project" value="TreeGrafter"/>
</dbReference>
<gene>
    <name evidence="9" type="ORF">ERICIII_00614</name>
    <name evidence="10" type="ORF">ERICV_00557</name>
</gene>
<keyword evidence="6 8" id="KW-1133">Transmembrane helix</keyword>
<accession>A0A8B6WV21</accession>
<dbReference type="Proteomes" id="UP000239833">
    <property type="component" value="Chromosome"/>
</dbReference>
<accession>A0A6C0QNB4</accession>
<proteinExistence type="inferred from homology"/>
<keyword evidence="7 8" id="KW-0472">Membrane</keyword>
<dbReference type="AlphaFoldDB" id="A0A2L1TSW2"/>
<accession>A0A2L1TSW2</accession>
<evidence type="ECO:0000313" key="12">
    <source>
        <dbReference type="Proteomes" id="UP000464330"/>
    </source>
</evidence>
<feature type="transmembrane region" description="Helical" evidence="8">
    <location>
        <begin position="216"/>
        <end position="235"/>
    </location>
</feature>
<feature type="transmembrane region" description="Helical" evidence="8">
    <location>
        <begin position="295"/>
        <end position="312"/>
    </location>
</feature>
<dbReference type="GO" id="GO:0022857">
    <property type="term" value="F:transmembrane transporter activity"/>
    <property type="evidence" value="ECO:0007669"/>
    <property type="project" value="InterPro"/>
</dbReference>
<keyword evidence="3" id="KW-0813">Transport</keyword>
<comment type="subcellular location">
    <subcellularLocation>
        <location evidence="1">Cell membrane</location>
        <topology evidence="1">Multi-pass membrane protein</topology>
    </subcellularLocation>
</comment>
<name>A0A2L1TSW2_9BACL</name>
<evidence type="ECO:0000256" key="5">
    <source>
        <dbReference type="ARBA" id="ARBA00022692"/>
    </source>
</evidence>
<evidence type="ECO:0000313" key="10">
    <source>
        <dbReference type="EMBL" id="QHZ49746.1"/>
    </source>
</evidence>
<dbReference type="FunFam" id="1.10.3470.10:FF:000001">
    <property type="entry name" value="Vitamin B12 ABC transporter permease BtuC"/>
    <property type="match status" value="1"/>
</dbReference>
<dbReference type="STRING" id="147375.BXP28_19760"/>
<dbReference type="RefSeq" id="WP_096761286.1">
    <property type="nucleotide sequence ID" value="NZ_CP019651.1"/>
</dbReference>
<feature type="transmembrane region" description="Helical" evidence="8">
    <location>
        <begin position="256"/>
        <end position="283"/>
    </location>
</feature>
<dbReference type="CDD" id="cd06550">
    <property type="entry name" value="TM_ABC_iron-siderophores_like"/>
    <property type="match status" value="1"/>
</dbReference>
<evidence type="ECO:0000313" key="11">
    <source>
        <dbReference type="Proteomes" id="UP000239833"/>
    </source>
</evidence>
<feature type="transmembrane region" description="Helical" evidence="8">
    <location>
        <begin position="113"/>
        <end position="132"/>
    </location>
</feature>
<dbReference type="GeneID" id="64217449"/>
<dbReference type="EMBL" id="CP019655">
    <property type="protein sequence ID" value="AVF24834.1"/>
    <property type="molecule type" value="Genomic_DNA"/>
</dbReference>
<dbReference type="EMBL" id="CP019717">
    <property type="protein sequence ID" value="QHZ49746.1"/>
    <property type="molecule type" value="Genomic_DNA"/>
</dbReference>
<feature type="transmembrane region" description="Helical" evidence="8">
    <location>
        <begin position="138"/>
        <end position="157"/>
    </location>
</feature>
<evidence type="ECO:0000256" key="1">
    <source>
        <dbReference type="ARBA" id="ARBA00004651"/>
    </source>
</evidence>
<evidence type="ECO:0000256" key="4">
    <source>
        <dbReference type="ARBA" id="ARBA00022475"/>
    </source>
</evidence>
<reference evidence="11" key="1">
    <citation type="submission" date="2017-02" db="EMBL/GenBank/DDBJ databases">
        <title>Delineation of Paenibacillus larvae strains originating from foulbrood outbreaks.</title>
        <authorList>
            <person name="Beims H."/>
            <person name="Bunk B."/>
            <person name="Sproeer C."/>
            <person name="Mohr K.I."/>
            <person name="Pradella S."/>
            <person name="Guenther G."/>
            <person name="Rohde M."/>
            <person name="von der Ohe W."/>
            <person name="Steinert M."/>
        </authorList>
    </citation>
    <scope>NUCLEOTIDE SEQUENCE [LARGE SCALE GENOMIC DNA]</scope>
    <source>
        <strain evidence="11">Eric_III</strain>
    </source>
</reference>
<evidence type="ECO:0000256" key="8">
    <source>
        <dbReference type="SAM" id="Phobius"/>
    </source>
</evidence>
<evidence type="ECO:0000313" key="9">
    <source>
        <dbReference type="EMBL" id="AVF24834.1"/>
    </source>
</evidence>
<evidence type="ECO:0000256" key="6">
    <source>
        <dbReference type="ARBA" id="ARBA00022989"/>
    </source>
</evidence>
<dbReference type="Pfam" id="PF01032">
    <property type="entry name" value="FecCD"/>
    <property type="match status" value="1"/>
</dbReference>
<dbReference type="PANTHER" id="PTHR30472">
    <property type="entry name" value="FERRIC ENTEROBACTIN TRANSPORT SYSTEM PERMEASE PROTEIN"/>
    <property type="match status" value="1"/>
</dbReference>
<dbReference type="Gene3D" id="1.10.3470.10">
    <property type="entry name" value="ABC transporter involved in vitamin B12 uptake, BtuC"/>
    <property type="match status" value="1"/>
</dbReference>